<organism evidence="4 5">
    <name type="scientific">Lysobacter brunescens</name>
    <dbReference type="NCBI Taxonomy" id="262323"/>
    <lineage>
        <taxon>Bacteria</taxon>
        <taxon>Pseudomonadati</taxon>
        <taxon>Pseudomonadota</taxon>
        <taxon>Gammaproteobacteria</taxon>
        <taxon>Lysobacterales</taxon>
        <taxon>Lysobacteraceae</taxon>
        <taxon>Lysobacter</taxon>
    </lineage>
</organism>
<feature type="transmembrane region" description="Helical" evidence="2">
    <location>
        <begin position="82"/>
        <end position="100"/>
    </location>
</feature>
<dbReference type="Pfam" id="PF00313">
    <property type="entry name" value="CSD"/>
    <property type="match status" value="1"/>
</dbReference>
<dbReference type="InterPro" id="IPR002059">
    <property type="entry name" value="CSP_DNA-bd"/>
</dbReference>
<feature type="domain" description="CSD" evidence="3">
    <location>
        <begin position="2"/>
        <end position="67"/>
    </location>
</feature>
<dbReference type="SMART" id="SM00357">
    <property type="entry name" value="CSP"/>
    <property type="match status" value="1"/>
</dbReference>
<evidence type="ECO:0000313" key="4">
    <source>
        <dbReference type="EMBL" id="MFD0727490.1"/>
    </source>
</evidence>
<comment type="caution">
    <text evidence="4">The sequence shown here is derived from an EMBL/GenBank/DDBJ whole genome shotgun (WGS) entry which is preliminary data.</text>
</comment>
<proteinExistence type="predicted"/>
<dbReference type="EMBL" id="JBHTIF010000005">
    <property type="protein sequence ID" value="MFD0727490.1"/>
    <property type="molecule type" value="Genomic_DNA"/>
</dbReference>
<keyword evidence="1" id="KW-0597">Phosphoprotein</keyword>
<evidence type="ECO:0000259" key="3">
    <source>
        <dbReference type="PROSITE" id="PS51857"/>
    </source>
</evidence>
<reference evidence="5" key="1">
    <citation type="journal article" date="2019" name="Int. J. Syst. Evol. Microbiol.">
        <title>The Global Catalogue of Microorganisms (GCM) 10K type strain sequencing project: providing services to taxonomists for standard genome sequencing and annotation.</title>
        <authorList>
            <consortium name="The Broad Institute Genomics Platform"/>
            <consortium name="The Broad Institute Genome Sequencing Center for Infectious Disease"/>
            <person name="Wu L."/>
            <person name="Ma J."/>
        </authorList>
    </citation>
    <scope>NUCLEOTIDE SEQUENCE [LARGE SCALE GENOMIC DNA]</scope>
    <source>
        <strain evidence="5">CCUG 55585</strain>
    </source>
</reference>
<protein>
    <submittedName>
        <fullName evidence="4">DUF1294 domain-containing protein</fullName>
    </submittedName>
</protein>
<keyword evidence="2" id="KW-0472">Membrane</keyword>
<dbReference type="CDD" id="cd04458">
    <property type="entry name" value="CSP_CDS"/>
    <property type="match status" value="1"/>
</dbReference>
<dbReference type="InterPro" id="IPR010718">
    <property type="entry name" value="DUF1294"/>
</dbReference>
<dbReference type="Proteomes" id="UP001597110">
    <property type="component" value="Unassembled WGS sequence"/>
</dbReference>
<gene>
    <name evidence="4" type="ORF">ACFQ0E_17995</name>
</gene>
<dbReference type="SUPFAM" id="SSF50249">
    <property type="entry name" value="Nucleic acid-binding proteins"/>
    <property type="match status" value="1"/>
</dbReference>
<dbReference type="InterPro" id="IPR011129">
    <property type="entry name" value="CSD"/>
</dbReference>
<evidence type="ECO:0000256" key="2">
    <source>
        <dbReference type="SAM" id="Phobius"/>
    </source>
</evidence>
<feature type="transmembrane region" description="Helical" evidence="2">
    <location>
        <begin position="172"/>
        <end position="189"/>
    </location>
</feature>
<evidence type="ECO:0000313" key="5">
    <source>
        <dbReference type="Proteomes" id="UP001597110"/>
    </source>
</evidence>
<accession>A0ABW2YGV0</accession>
<dbReference type="Pfam" id="PF06961">
    <property type="entry name" value="DUF1294"/>
    <property type="match status" value="1"/>
</dbReference>
<dbReference type="PANTHER" id="PTHR12962:SF1">
    <property type="entry name" value="COLD SHOCK DOMAIN-CONTAINING PROTEIN CG9705"/>
    <property type="match status" value="1"/>
</dbReference>
<dbReference type="InterPro" id="IPR012340">
    <property type="entry name" value="NA-bd_OB-fold"/>
</dbReference>
<keyword evidence="5" id="KW-1185">Reference proteome</keyword>
<dbReference type="RefSeq" id="WP_386826200.1">
    <property type="nucleotide sequence ID" value="NZ_JBHTIF010000005.1"/>
</dbReference>
<keyword evidence="2" id="KW-1133">Transmembrane helix</keyword>
<dbReference type="PANTHER" id="PTHR12962">
    <property type="entry name" value="CALCIUM-REGULATED HEAT STABLE PROTEIN CRHSP-24-RELATED"/>
    <property type="match status" value="1"/>
</dbReference>
<keyword evidence="2" id="KW-0812">Transmembrane</keyword>
<dbReference type="PROSITE" id="PS51857">
    <property type="entry name" value="CSD_2"/>
    <property type="match status" value="1"/>
</dbReference>
<sequence length="204" mass="21756">MRHQGRIHDWNDDKGFGFVTPNGGGDRAFVHIKAFAGRARRPANGDIVTYATTRDAKGRLQAADIRFANATTSTSTRTKPGIVAPAFALLAFAGIVGAGLIGKLPILVAGAYAVMSIVAFVAYGMDKAAANAGRRRTPESTLHLLGLACGWPGALLAQRLFRHKSRKREFQVVFWVTVAINLVALAWLASGDGRAFIASQLPSL</sequence>
<name>A0ABW2YGV0_9GAMM</name>
<feature type="transmembrane region" description="Helical" evidence="2">
    <location>
        <begin position="106"/>
        <end position="125"/>
    </location>
</feature>
<dbReference type="Gene3D" id="2.40.50.140">
    <property type="entry name" value="Nucleic acid-binding proteins"/>
    <property type="match status" value="1"/>
</dbReference>
<evidence type="ECO:0000256" key="1">
    <source>
        <dbReference type="ARBA" id="ARBA00022553"/>
    </source>
</evidence>
<dbReference type="InterPro" id="IPR052069">
    <property type="entry name" value="Ca-reg_mRNA-binding_domain"/>
</dbReference>